<evidence type="ECO:0000313" key="2">
    <source>
        <dbReference type="Proteomes" id="UP001154420"/>
    </source>
</evidence>
<sequence length="93" mass="10749">MIRRSLLGRAYVYKIFSGEKIPSRDKLLALAFGLDLSDEEARKMLKLLGNKELYARDERDALILFALQRNKSIFEVNELLYEHGHAILNPAKE</sequence>
<accession>A0A9X5BJK2</accession>
<name>A0A9X5BJK2_9FIRM</name>
<reference evidence="1" key="1">
    <citation type="submission" date="2018-09" db="EMBL/GenBank/DDBJ databases">
        <title>Murine metabolic-syndrome-specific gut microbial biobank.</title>
        <authorList>
            <person name="Liu C."/>
        </authorList>
    </citation>
    <scope>NUCLEOTIDE SEQUENCE</scope>
    <source>
        <strain evidence="1">D42-62</strain>
    </source>
</reference>
<keyword evidence="2" id="KW-1185">Reference proteome</keyword>
<organism evidence="1 2">
    <name type="scientific">Parablautia muri</name>
    <dbReference type="NCBI Taxonomy" id="2320879"/>
    <lineage>
        <taxon>Bacteria</taxon>
        <taxon>Bacillati</taxon>
        <taxon>Bacillota</taxon>
        <taxon>Clostridia</taxon>
        <taxon>Lachnospirales</taxon>
        <taxon>Lachnospiraceae</taxon>
        <taxon>Parablautia</taxon>
    </lineage>
</organism>
<dbReference type="RefSeq" id="WP_160562043.1">
    <property type="nucleotide sequence ID" value="NZ_QZDT01000064.1"/>
</dbReference>
<gene>
    <name evidence="1" type="ORF">D5281_21645</name>
</gene>
<evidence type="ECO:0000313" key="1">
    <source>
        <dbReference type="EMBL" id="NBJ95090.1"/>
    </source>
</evidence>
<proteinExistence type="predicted"/>
<dbReference type="OrthoDB" id="3233490at2"/>
<comment type="caution">
    <text evidence="1">The sequence shown here is derived from an EMBL/GenBank/DDBJ whole genome shotgun (WGS) entry which is preliminary data.</text>
</comment>
<protein>
    <submittedName>
        <fullName evidence="1">Uncharacterized protein</fullName>
    </submittedName>
</protein>
<dbReference type="Proteomes" id="UP001154420">
    <property type="component" value="Unassembled WGS sequence"/>
</dbReference>
<dbReference type="EMBL" id="QZDT01000064">
    <property type="protein sequence ID" value="NBJ95090.1"/>
    <property type="molecule type" value="Genomic_DNA"/>
</dbReference>
<dbReference type="AlphaFoldDB" id="A0A9X5BJK2"/>